<reference evidence="2 4" key="3">
    <citation type="submission" date="2017-11" db="EMBL/GenBank/DDBJ databases">
        <title>De-novo sequencing of pomegranate (Punica granatum L.) genome.</title>
        <authorList>
            <person name="Akparov Z."/>
            <person name="Amiraslanov A."/>
            <person name="Hajiyeva S."/>
            <person name="Abbasov M."/>
            <person name="Kaur K."/>
            <person name="Hamwieh A."/>
            <person name="Solovyev V."/>
            <person name="Salamov A."/>
            <person name="Braich B."/>
            <person name="Kosarev P."/>
            <person name="Mahmoud A."/>
            <person name="Hajiyev E."/>
            <person name="Babayeva S."/>
            <person name="Izzatullayeva V."/>
            <person name="Mammadov A."/>
            <person name="Mammadov A."/>
            <person name="Sharifova S."/>
            <person name="Ojaghi J."/>
            <person name="Eynullazada K."/>
            <person name="Bayramov B."/>
            <person name="Abdulazimova A."/>
            <person name="Shahmuradov I."/>
        </authorList>
    </citation>
    <scope>NUCLEOTIDE SEQUENCE [LARGE SCALE GENOMIC DNA]</scope>
    <source>
        <strain evidence="2">AG2017</strain>
        <strain evidence="4">cv. AG2017</strain>
        <tissue evidence="2">Leaf</tissue>
    </source>
</reference>
<evidence type="ECO:0000313" key="2">
    <source>
        <dbReference type="EMBL" id="PKI61812.1"/>
    </source>
</evidence>
<keyword evidence="4" id="KW-1185">Reference proteome</keyword>
<dbReference type="EMBL" id="PGOL01001002">
    <property type="protein sequence ID" value="PKI61812.1"/>
    <property type="molecule type" value="Genomic_DNA"/>
</dbReference>
<dbReference type="SUPFAM" id="SSF81383">
    <property type="entry name" value="F-box domain"/>
    <property type="match status" value="1"/>
</dbReference>
<dbReference type="Proteomes" id="UP000197138">
    <property type="component" value="Unassembled WGS sequence"/>
</dbReference>
<sequence length="355" mass="39883">MEELAENHLECLPDDLLRRSLDILRVLDAKSLIRCLAVSKHLASLVPVIPSFFFLSLWRQIDEGTIPWPPFPHPDDNLNGDVAIELIKSKRSYSIEEMFQYLKLFPEIRTLTIDLDAKEFYHDAEGPDNILKWKAELDSNSAMLNSCVILAATALQRRPQSYKHALIGGGLHEGDHPLVLPPYSDEIMSAYNMYVTCCLEAVQHILSIVRRMVPNHPMLREVVLKNFGQLAVIRAGQGEISKIRNSTPTSGSNSGGEYRLYTKVWFMPKLILAKSGYVMRGALLAVTTRVGDNGAMERTNYEDIVGFHFDGEEDPRDSDDGVASSLVVEAVREMRKTMNTAPCMTEVDLIIPQPL</sequence>
<dbReference type="PANTHER" id="PTHR31215">
    <property type="entry name" value="OS05G0510400 PROTEIN-RELATED"/>
    <property type="match status" value="1"/>
</dbReference>
<evidence type="ECO:0000313" key="3">
    <source>
        <dbReference type="Proteomes" id="UP000197138"/>
    </source>
</evidence>
<evidence type="ECO:0000313" key="4">
    <source>
        <dbReference type="Proteomes" id="UP000233551"/>
    </source>
</evidence>
<proteinExistence type="predicted"/>
<comment type="caution">
    <text evidence="1">The sequence shown here is derived from an EMBL/GenBank/DDBJ whole genome shotgun (WGS) entry which is preliminary data.</text>
</comment>
<dbReference type="AlphaFoldDB" id="A0A218Y1R4"/>
<evidence type="ECO:0000313" key="1">
    <source>
        <dbReference type="EMBL" id="OWM91154.1"/>
    </source>
</evidence>
<name>A0A218Y1R4_PUNGR</name>
<dbReference type="InterPro" id="IPR036047">
    <property type="entry name" value="F-box-like_dom_sf"/>
</dbReference>
<gene>
    <name evidence="1" type="ORF">CDL15_Pgr000097</name>
    <name evidence="2" type="ORF">CRG98_017789</name>
</gene>
<evidence type="ECO:0008006" key="5">
    <source>
        <dbReference type="Google" id="ProtNLM"/>
    </source>
</evidence>
<reference evidence="1" key="2">
    <citation type="submission" date="2017-06" db="EMBL/GenBank/DDBJ databases">
        <title>The pomegranate genome and the genomics of punicalagin biosynthesis.</title>
        <authorList>
            <person name="Xu C."/>
        </authorList>
    </citation>
    <scope>NUCLEOTIDE SEQUENCE [LARGE SCALE GENOMIC DNA]</scope>
    <source>
        <tissue evidence="1">Fresh leaf</tissue>
    </source>
</reference>
<dbReference type="CDD" id="cd09917">
    <property type="entry name" value="F-box_SF"/>
    <property type="match status" value="1"/>
</dbReference>
<dbReference type="EMBL" id="MTKT01000299">
    <property type="protein sequence ID" value="OWM91154.1"/>
    <property type="molecule type" value="Genomic_DNA"/>
</dbReference>
<accession>A0A218Y1R4</accession>
<dbReference type="InterPro" id="IPR044809">
    <property type="entry name" value="AUF1-like"/>
</dbReference>
<protein>
    <recommendedName>
        <fullName evidence="5">F-box domain-containing protein</fullName>
    </recommendedName>
</protein>
<organism evidence="1 3">
    <name type="scientific">Punica granatum</name>
    <name type="common">Pomegranate</name>
    <dbReference type="NCBI Taxonomy" id="22663"/>
    <lineage>
        <taxon>Eukaryota</taxon>
        <taxon>Viridiplantae</taxon>
        <taxon>Streptophyta</taxon>
        <taxon>Embryophyta</taxon>
        <taxon>Tracheophyta</taxon>
        <taxon>Spermatophyta</taxon>
        <taxon>Magnoliopsida</taxon>
        <taxon>eudicotyledons</taxon>
        <taxon>Gunneridae</taxon>
        <taxon>Pentapetalae</taxon>
        <taxon>rosids</taxon>
        <taxon>malvids</taxon>
        <taxon>Myrtales</taxon>
        <taxon>Lythraceae</taxon>
        <taxon>Punica</taxon>
    </lineage>
</organism>
<reference evidence="3" key="1">
    <citation type="journal article" date="2017" name="Plant J.">
        <title>The pomegranate (Punica granatum L.) genome and the genomics of punicalagin biosynthesis.</title>
        <authorList>
            <person name="Qin G."/>
            <person name="Xu C."/>
            <person name="Ming R."/>
            <person name="Tang H."/>
            <person name="Guyot R."/>
            <person name="Kramer E.M."/>
            <person name="Hu Y."/>
            <person name="Yi X."/>
            <person name="Qi Y."/>
            <person name="Xu X."/>
            <person name="Gao Z."/>
            <person name="Pan H."/>
            <person name="Jian J."/>
            <person name="Tian Y."/>
            <person name="Yue Z."/>
            <person name="Xu Y."/>
        </authorList>
    </citation>
    <scope>NUCLEOTIDE SEQUENCE [LARGE SCALE GENOMIC DNA]</scope>
    <source>
        <strain evidence="3">cv. Dabenzi</strain>
    </source>
</reference>
<dbReference type="Proteomes" id="UP000233551">
    <property type="component" value="Unassembled WGS sequence"/>
</dbReference>